<dbReference type="Gene3D" id="3.90.1150.10">
    <property type="entry name" value="Aspartate Aminotransferase, domain 1"/>
    <property type="match status" value="1"/>
</dbReference>
<dbReference type="InterPro" id="IPR015422">
    <property type="entry name" value="PyrdxlP-dep_Trfase_small"/>
</dbReference>
<proteinExistence type="inferred from homology"/>
<keyword evidence="1 4" id="KW-0663">Pyridoxal phosphate</keyword>
<dbReference type="SUPFAM" id="SSF53383">
    <property type="entry name" value="PLP-dependent transferases"/>
    <property type="match status" value="1"/>
</dbReference>
<protein>
    <submittedName>
        <fullName evidence="6">DegT/DnrJ/EryC1/StrS family aminotransferase</fullName>
    </submittedName>
</protein>
<dbReference type="InterPro" id="IPR015421">
    <property type="entry name" value="PyrdxlP-dep_Trfase_major"/>
</dbReference>
<evidence type="ECO:0000256" key="5">
    <source>
        <dbReference type="RuleBase" id="RU004508"/>
    </source>
</evidence>
<feature type="active site" description="Proton acceptor" evidence="3">
    <location>
        <position position="188"/>
    </location>
</feature>
<dbReference type="GO" id="GO:0030170">
    <property type="term" value="F:pyridoxal phosphate binding"/>
    <property type="evidence" value="ECO:0007669"/>
    <property type="project" value="TreeGrafter"/>
</dbReference>
<evidence type="ECO:0000313" key="7">
    <source>
        <dbReference type="Proteomes" id="UP000257067"/>
    </source>
</evidence>
<evidence type="ECO:0000256" key="1">
    <source>
        <dbReference type="ARBA" id="ARBA00022898"/>
    </source>
</evidence>
<dbReference type="AlphaFoldDB" id="A0A3D8IXF8"/>
<dbReference type="Pfam" id="PF01041">
    <property type="entry name" value="DegT_DnrJ_EryC1"/>
    <property type="match status" value="1"/>
</dbReference>
<evidence type="ECO:0000256" key="4">
    <source>
        <dbReference type="PIRSR" id="PIRSR000390-2"/>
    </source>
</evidence>
<keyword evidence="6" id="KW-0808">Transferase</keyword>
<dbReference type="GO" id="GO:0000271">
    <property type="term" value="P:polysaccharide biosynthetic process"/>
    <property type="evidence" value="ECO:0007669"/>
    <property type="project" value="TreeGrafter"/>
</dbReference>
<keyword evidence="7" id="KW-1185">Reference proteome</keyword>
<reference evidence="6 7" key="1">
    <citation type="submission" date="2018-04" db="EMBL/GenBank/DDBJ databases">
        <title>Novel Campyloabacter and Helicobacter Species and Strains.</title>
        <authorList>
            <person name="Mannion A.J."/>
            <person name="Shen Z."/>
            <person name="Fox J.G."/>
        </authorList>
    </citation>
    <scope>NUCLEOTIDE SEQUENCE [LARGE SCALE GENOMIC DNA]</scope>
    <source>
        <strain evidence="6 7">ATCC 700242</strain>
    </source>
</reference>
<comment type="caution">
    <text evidence="6">The sequence shown here is derived from an EMBL/GenBank/DDBJ whole genome shotgun (WGS) entry which is preliminary data.</text>
</comment>
<sequence length="369" mass="41082">MIKFLDLQTQYTSIKSQIDQAVIEVLENGAFVGGKFVERFQDAFAKEIGVKYALGVANGTDAIELALRALNLPYGSEVILPANTFFGSLEGIVNAGLKPVMVDCKEDYCIDPSKISQVLTSKTSAILVVHLYGKASDMEEILNIAHKHSLRVIEDCAQSFGAEIEVFGEKKRVGSIGDVGCFSFYPGKNLGAYGDGGAVSTNSKEVYEKCLSLANHGRGEEKYRHRYIGRNSRLDGIQSAILSVKLQYIHQWNSHRIQVAKWYEEFLCHCDLILPPSPKDRQNVYHLYVIRVAKDRDKILRGLQSLGIEVGIHYPIALPFLEACEDKIAQNNCPKAVQYAKEILSLPMGEHLSREEVKEVSEKLISLLN</sequence>
<accession>A0A3D8IXF8</accession>
<dbReference type="PANTHER" id="PTHR30244">
    <property type="entry name" value="TRANSAMINASE"/>
    <property type="match status" value="1"/>
</dbReference>
<gene>
    <name evidence="6" type="ORF">CQA62_03220</name>
</gene>
<evidence type="ECO:0000256" key="2">
    <source>
        <dbReference type="ARBA" id="ARBA00037999"/>
    </source>
</evidence>
<dbReference type="PIRSF" id="PIRSF000390">
    <property type="entry name" value="PLP_StrS"/>
    <property type="match status" value="1"/>
</dbReference>
<dbReference type="RefSeq" id="WP_104724272.1">
    <property type="nucleotide sequence ID" value="NZ_FZNE01000003.1"/>
</dbReference>
<name>A0A3D8IXF8_9HELI</name>
<dbReference type="GO" id="GO:0008483">
    <property type="term" value="F:transaminase activity"/>
    <property type="evidence" value="ECO:0007669"/>
    <property type="project" value="UniProtKB-KW"/>
</dbReference>
<dbReference type="Proteomes" id="UP000257067">
    <property type="component" value="Unassembled WGS sequence"/>
</dbReference>
<evidence type="ECO:0000256" key="3">
    <source>
        <dbReference type="PIRSR" id="PIRSR000390-1"/>
    </source>
</evidence>
<dbReference type="OrthoDB" id="9766188at2"/>
<dbReference type="PANTHER" id="PTHR30244:SF36">
    <property type="entry name" value="3-OXO-GLUCOSE-6-PHOSPHATE:GLUTAMATE AMINOTRANSFERASE"/>
    <property type="match status" value="1"/>
</dbReference>
<organism evidence="6 7">
    <name type="scientific">Helicobacter cholecystus</name>
    <dbReference type="NCBI Taxonomy" id="45498"/>
    <lineage>
        <taxon>Bacteria</taxon>
        <taxon>Pseudomonadati</taxon>
        <taxon>Campylobacterota</taxon>
        <taxon>Epsilonproteobacteria</taxon>
        <taxon>Campylobacterales</taxon>
        <taxon>Helicobacteraceae</taxon>
        <taxon>Helicobacter</taxon>
    </lineage>
</organism>
<dbReference type="InterPro" id="IPR015424">
    <property type="entry name" value="PyrdxlP-dep_Trfase"/>
</dbReference>
<feature type="modified residue" description="N6-(pyridoxal phosphate)lysine" evidence="4">
    <location>
        <position position="188"/>
    </location>
</feature>
<comment type="similarity">
    <text evidence="2 5">Belongs to the DegT/DnrJ/EryC1 family.</text>
</comment>
<keyword evidence="6" id="KW-0032">Aminotransferase</keyword>
<dbReference type="InterPro" id="IPR000653">
    <property type="entry name" value="DegT/StrS_aminotransferase"/>
</dbReference>
<dbReference type="EMBL" id="NXLU01000002">
    <property type="protein sequence ID" value="RDU69670.1"/>
    <property type="molecule type" value="Genomic_DNA"/>
</dbReference>
<dbReference type="CDD" id="cd00616">
    <property type="entry name" value="AHBA_syn"/>
    <property type="match status" value="1"/>
</dbReference>
<evidence type="ECO:0000313" key="6">
    <source>
        <dbReference type="EMBL" id="RDU69670.1"/>
    </source>
</evidence>
<dbReference type="Gene3D" id="3.40.640.10">
    <property type="entry name" value="Type I PLP-dependent aspartate aminotransferase-like (Major domain)"/>
    <property type="match status" value="1"/>
</dbReference>